<dbReference type="SUPFAM" id="SSF52833">
    <property type="entry name" value="Thioredoxin-like"/>
    <property type="match status" value="1"/>
</dbReference>
<dbReference type="PANTHER" id="PTHR42852">
    <property type="entry name" value="THIOL:DISULFIDE INTERCHANGE PROTEIN DSBE"/>
    <property type="match status" value="1"/>
</dbReference>
<proteinExistence type="inferred from homology"/>
<evidence type="ECO:0000256" key="1">
    <source>
        <dbReference type="ARBA" id="ARBA00004196"/>
    </source>
</evidence>
<dbReference type="Proteomes" id="UP000231553">
    <property type="component" value="Unassembled WGS sequence"/>
</dbReference>
<dbReference type="InterPro" id="IPR050553">
    <property type="entry name" value="Thioredoxin_ResA/DsbE_sf"/>
</dbReference>
<protein>
    <submittedName>
        <fullName evidence="7">DsbE family thiol:disulfide interchange protein</fullName>
    </submittedName>
</protein>
<dbReference type="InterPro" id="IPR017937">
    <property type="entry name" value="Thioredoxin_CS"/>
</dbReference>
<evidence type="ECO:0000256" key="5">
    <source>
        <dbReference type="ARBA" id="ARBA00023284"/>
    </source>
</evidence>
<gene>
    <name evidence="7" type="ORF">CVM52_21595</name>
</gene>
<reference evidence="7 8" key="1">
    <citation type="journal article" date="2018" name="Int. J. Syst. Evol. Microbiol.">
        <title>Pseudooceanicola lipolyticus sp. nov., a marine alphaproteobacterium, reclassification of Oceanicola flagellatus as Pseudooceanicola flagellatus comb. nov. and emended description of the genus Pseudooceanicola.</title>
        <authorList>
            <person name="Huang M.-M."/>
            <person name="Guo L.-L."/>
            <person name="Wu Y.-H."/>
            <person name="Lai Q.-L."/>
            <person name="Shao Z.-Z."/>
            <person name="Wang C.-S."/>
            <person name="Wu M."/>
            <person name="Xu X.-W."/>
        </authorList>
    </citation>
    <scope>NUCLEOTIDE SEQUENCE [LARGE SCALE GENOMIC DNA]</scope>
    <source>
        <strain evidence="7 8">157</strain>
    </source>
</reference>
<evidence type="ECO:0000256" key="3">
    <source>
        <dbReference type="ARBA" id="ARBA00022748"/>
    </source>
</evidence>
<dbReference type="GO" id="GO:0017004">
    <property type="term" value="P:cytochrome complex assembly"/>
    <property type="evidence" value="ECO:0007669"/>
    <property type="project" value="UniProtKB-KW"/>
</dbReference>
<dbReference type="AlphaFoldDB" id="A0A2M8IVL2"/>
<keyword evidence="4" id="KW-1015">Disulfide bond</keyword>
<dbReference type="InterPro" id="IPR004799">
    <property type="entry name" value="Periplasmic_diS_OxRdtase_DsbE"/>
</dbReference>
<comment type="caution">
    <text evidence="7">The sequence shown here is derived from an EMBL/GenBank/DDBJ whole genome shotgun (WGS) entry which is preliminary data.</text>
</comment>
<evidence type="ECO:0000256" key="2">
    <source>
        <dbReference type="ARBA" id="ARBA00007758"/>
    </source>
</evidence>
<evidence type="ECO:0000313" key="7">
    <source>
        <dbReference type="EMBL" id="PJE34574.1"/>
    </source>
</evidence>
<dbReference type="NCBIfam" id="TIGR00385">
    <property type="entry name" value="dsbE"/>
    <property type="match status" value="1"/>
</dbReference>
<evidence type="ECO:0000313" key="8">
    <source>
        <dbReference type="Proteomes" id="UP000231553"/>
    </source>
</evidence>
<keyword evidence="8" id="KW-1185">Reference proteome</keyword>
<comment type="subcellular location">
    <subcellularLocation>
        <location evidence="1">Cell envelope</location>
    </subcellularLocation>
</comment>
<keyword evidence="5" id="KW-0676">Redox-active center</keyword>
<dbReference type="GO" id="GO:0015036">
    <property type="term" value="F:disulfide oxidoreductase activity"/>
    <property type="evidence" value="ECO:0007669"/>
    <property type="project" value="InterPro"/>
</dbReference>
<dbReference type="Pfam" id="PF08534">
    <property type="entry name" value="Redoxin"/>
    <property type="match status" value="1"/>
</dbReference>
<dbReference type="InterPro" id="IPR013766">
    <property type="entry name" value="Thioredoxin_domain"/>
</dbReference>
<feature type="domain" description="Thioredoxin" evidence="6">
    <location>
        <begin position="40"/>
        <end position="178"/>
    </location>
</feature>
<dbReference type="InterPro" id="IPR013740">
    <property type="entry name" value="Redoxin"/>
</dbReference>
<evidence type="ECO:0000259" key="6">
    <source>
        <dbReference type="PROSITE" id="PS51352"/>
    </source>
</evidence>
<dbReference type="PROSITE" id="PS51352">
    <property type="entry name" value="THIOREDOXIN_2"/>
    <property type="match status" value="1"/>
</dbReference>
<dbReference type="RefSeq" id="WP_100164458.1">
    <property type="nucleotide sequence ID" value="NZ_PGTB01000164.1"/>
</dbReference>
<name>A0A2M8IVL2_9RHOB</name>
<accession>A0A2M8IVL2</accession>
<dbReference type="PANTHER" id="PTHR42852:SF6">
    <property type="entry name" value="THIOL:DISULFIDE INTERCHANGE PROTEIN DSBE"/>
    <property type="match status" value="1"/>
</dbReference>
<organism evidence="7 8">
    <name type="scientific">Pseudooceanicola lipolyticus</name>
    <dbReference type="NCBI Taxonomy" id="2029104"/>
    <lineage>
        <taxon>Bacteria</taxon>
        <taxon>Pseudomonadati</taxon>
        <taxon>Pseudomonadota</taxon>
        <taxon>Alphaproteobacteria</taxon>
        <taxon>Rhodobacterales</taxon>
        <taxon>Paracoccaceae</taxon>
        <taxon>Pseudooceanicola</taxon>
    </lineage>
</organism>
<dbReference type="GO" id="GO:0030288">
    <property type="term" value="C:outer membrane-bounded periplasmic space"/>
    <property type="evidence" value="ECO:0007669"/>
    <property type="project" value="InterPro"/>
</dbReference>
<sequence length="183" mass="19854">MAKISPLMVLPPLIFLAFVGLAGVSMMRDDPDSLPSIFIGRAAPVLPEQRLADLPGLSREDLTTGEITVINFWASWCPPCRAEHPYLHELRERGVRLYGVNFKDQQGQALRYLEDEGNPFLGLGFDPAGRSAIDWGVTAPPETFIIGGDGTVLFKFVGPLVGSDMEQRFEPELAKALAATGGA</sequence>
<evidence type="ECO:0000256" key="4">
    <source>
        <dbReference type="ARBA" id="ARBA00023157"/>
    </source>
</evidence>
<keyword evidence="3" id="KW-0201">Cytochrome c-type biogenesis</keyword>
<comment type="similarity">
    <text evidence="2">Belongs to the thioredoxin family. DsbE subfamily.</text>
</comment>
<dbReference type="EMBL" id="PGTB01000164">
    <property type="protein sequence ID" value="PJE34574.1"/>
    <property type="molecule type" value="Genomic_DNA"/>
</dbReference>
<dbReference type="PROSITE" id="PS00194">
    <property type="entry name" value="THIOREDOXIN_1"/>
    <property type="match status" value="1"/>
</dbReference>
<dbReference type="Gene3D" id="3.40.30.10">
    <property type="entry name" value="Glutaredoxin"/>
    <property type="match status" value="1"/>
</dbReference>
<dbReference type="OrthoDB" id="9799347at2"/>
<dbReference type="InterPro" id="IPR036249">
    <property type="entry name" value="Thioredoxin-like_sf"/>
</dbReference>